<dbReference type="AlphaFoldDB" id="A0A9D0ZVL5"/>
<accession>A0A9D0ZVL5</accession>
<dbReference type="SUPFAM" id="SSF55486">
    <property type="entry name" value="Metalloproteases ('zincins'), catalytic domain"/>
    <property type="match status" value="1"/>
</dbReference>
<reference evidence="1" key="1">
    <citation type="submission" date="2020-10" db="EMBL/GenBank/DDBJ databases">
        <authorList>
            <person name="Gilroy R."/>
        </authorList>
    </citation>
    <scope>NUCLEOTIDE SEQUENCE</scope>
    <source>
        <strain evidence="1">ChiSjej3B21-11622</strain>
    </source>
</reference>
<comment type="caution">
    <text evidence="1">The sequence shown here is derived from an EMBL/GenBank/DDBJ whole genome shotgun (WGS) entry which is preliminary data.</text>
</comment>
<dbReference type="InterPro" id="IPR010428">
    <property type="entry name" value="Zincin_1"/>
</dbReference>
<organism evidence="1 2">
    <name type="scientific">Candidatus Limivivens merdigallinarum</name>
    <dbReference type="NCBI Taxonomy" id="2840859"/>
    <lineage>
        <taxon>Bacteria</taxon>
        <taxon>Bacillati</taxon>
        <taxon>Bacillota</taxon>
        <taxon>Clostridia</taxon>
        <taxon>Lachnospirales</taxon>
        <taxon>Lachnospiraceae</taxon>
        <taxon>Lachnospiraceae incertae sedis</taxon>
        <taxon>Candidatus Limivivens</taxon>
    </lineage>
</organism>
<dbReference type="EMBL" id="DVFT01000128">
    <property type="protein sequence ID" value="HIQ96594.1"/>
    <property type="molecule type" value="Genomic_DNA"/>
</dbReference>
<evidence type="ECO:0000313" key="2">
    <source>
        <dbReference type="Proteomes" id="UP000886886"/>
    </source>
</evidence>
<protein>
    <submittedName>
        <fullName evidence="1">Metallopeptidase family protein</fullName>
    </submittedName>
</protein>
<dbReference type="Pfam" id="PF06262">
    <property type="entry name" value="Zincin_1"/>
    <property type="match status" value="1"/>
</dbReference>
<dbReference type="Proteomes" id="UP000886886">
    <property type="component" value="Unassembled WGS sequence"/>
</dbReference>
<dbReference type="CDD" id="cd12953">
    <property type="entry name" value="MMP_TTHA0227"/>
    <property type="match status" value="1"/>
</dbReference>
<gene>
    <name evidence="1" type="ORF">IAB26_08525</name>
</gene>
<proteinExistence type="predicted"/>
<evidence type="ECO:0000313" key="1">
    <source>
        <dbReference type="EMBL" id="HIQ96594.1"/>
    </source>
</evidence>
<dbReference type="Gene3D" id="3.30.2010.20">
    <property type="match status" value="1"/>
</dbReference>
<name>A0A9D0ZVL5_9FIRM</name>
<sequence length="141" mass="17103">MISYEEFLDMVDELMAEIPDKFYRDLDGGVNVKEEIRIHPESLDDDLIILGEYYSSRYLGKMISIYYGSFKRLYSHLDRETLKKRVRKTLRHEFRHHLETLGGEKDLVIEDLRQLADYKRCHRMREKPVDFPENRDRMEEN</sequence>
<reference evidence="1" key="2">
    <citation type="journal article" date="2021" name="PeerJ">
        <title>Extensive microbial diversity within the chicken gut microbiome revealed by metagenomics and culture.</title>
        <authorList>
            <person name="Gilroy R."/>
            <person name="Ravi A."/>
            <person name="Getino M."/>
            <person name="Pursley I."/>
            <person name="Horton D.L."/>
            <person name="Alikhan N.F."/>
            <person name="Baker D."/>
            <person name="Gharbi K."/>
            <person name="Hall N."/>
            <person name="Watson M."/>
            <person name="Adriaenssens E.M."/>
            <person name="Foster-Nyarko E."/>
            <person name="Jarju S."/>
            <person name="Secka A."/>
            <person name="Antonio M."/>
            <person name="Oren A."/>
            <person name="Chaudhuri R.R."/>
            <person name="La Ragione R."/>
            <person name="Hildebrand F."/>
            <person name="Pallen M.J."/>
        </authorList>
    </citation>
    <scope>NUCLEOTIDE SEQUENCE</scope>
    <source>
        <strain evidence="1">ChiSjej3B21-11622</strain>
    </source>
</reference>
<dbReference type="InterPro" id="IPR038555">
    <property type="entry name" value="Zincin_1_sf"/>
</dbReference>